<evidence type="ECO:0000313" key="8">
    <source>
        <dbReference type="EMBL" id="TFZ84101.1"/>
    </source>
</evidence>
<dbReference type="GO" id="GO:0030246">
    <property type="term" value="F:carbohydrate binding"/>
    <property type="evidence" value="ECO:0007669"/>
    <property type="project" value="InterPro"/>
</dbReference>
<comment type="similarity">
    <text evidence="3">Belongs to the OpgD/OpgG family.</text>
</comment>
<name>A0A4Z0FF98_9GAMM</name>
<dbReference type="InterPro" id="IPR011013">
    <property type="entry name" value="Gal_mutarotase_sf_dom"/>
</dbReference>
<sequence>MNRRGFLQGFGAVMLWAGLPPLAKSAWAQAEGLSFGPALPFSFEALQQQARDLAGRRFQPRPIKADATLESIDFDTHQKLRYRKDKALWGGAERPHGVQFFHLHRWVRQGVKIHVLEDGQARELMYRPDYFTYGGTGLDKILPKDLGFAGFRVLNEGKEGPDWLAFQGASYFRTSGPFDQYGLSARGVAINTALPEPEEFPLFTQFWLEQAEGGKTVTIYALLDGPSLAGAYRFVCRKEKTITMDVSAALFPRTAITRMGIAPLTSMFWYSESNHRQGSDWRPEIHDNDGLALWTGAGERIWRPLNNPQSVMTNSFFDNNPRGFGLLQRDRDFDHYQDDGAYYDRRPALWIEPLGEWGEGTVQLVEIPTNDEIHDNIVAYWLPKAPVTAGSRWAFDYRLHWVDQEPYPQDGIGRVVDTRIGRSGIPGQEKGIRPENARKFVIDFAGPHLAEMPQRFDLLPTIWASRGRIVDSYTLKVVGTDRWRAVFDLLDVEGTQPVDLRCFIPLRKQPLTETWLFQYLPEVHRV</sequence>
<organism evidence="8 9">
    <name type="scientific">Candidatus Macondimonas diazotrophica</name>
    <dbReference type="NCBI Taxonomy" id="2305248"/>
    <lineage>
        <taxon>Bacteria</taxon>
        <taxon>Pseudomonadati</taxon>
        <taxon>Pseudomonadota</taxon>
        <taxon>Gammaproteobacteria</taxon>
        <taxon>Chromatiales</taxon>
        <taxon>Ectothiorhodospiraceae</taxon>
        <taxon>Candidatus Macondimonas</taxon>
    </lineage>
</organism>
<dbReference type="GO" id="GO:0051274">
    <property type="term" value="P:beta-glucan biosynthetic process"/>
    <property type="evidence" value="ECO:0007669"/>
    <property type="project" value="TreeGrafter"/>
</dbReference>
<reference evidence="8 9" key="1">
    <citation type="journal article" date="2019" name="ISME J.">
        <title>Candidatus Macondimonas diazotrophica, a novel gammaproteobacterial genus dominating crude-oil-contaminated coastal sediments.</title>
        <authorList>
            <person name="Karthikeyan S."/>
            <person name="Konstantinidis K."/>
        </authorList>
    </citation>
    <scope>NUCLEOTIDE SEQUENCE [LARGE SCALE GENOMIC DNA]</scope>
    <source>
        <strain evidence="8 9">KTK01</strain>
    </source>
</reference>
<comment type="caution">
    <text evidence="8">The sequence shown here is derived from an EMBL/GenBank/DDBJ whole genome shotgun (WGS) entry which is preliminary data.</text>
</comment>
<dbReference type="UniPathway" id="UPA00637"/>
<evidence type="ECO:0000256" key="4">
    <source>
        <dbReference type="ARBA" id="ARBA00015372"/>
    </source>
</evidence>
<dbReference type="FunFam" id="2.70.98.10:FF:000001">
    <property type="entry name" value="Glucans biosynthesis protein G"/>
    <property type="match status" value="1"/>
</dbReference>
<keyword evidence="9" id="KW-1185">Reference proteome</keyword>
<dbReference type="Gene3D" id="2.70.98.10">
    <property type="match status" value="1"/>
</dbReference>
<dbReference type="GO" id="GO:0003824">
    <property type="term" value="F:catalytic activity"/>
    <property type="evidence" value="ECO:0007669"/>
    <property type="project" value="InterPro"/>
</dbReference>
<keyword evidence="5" id="KW-0732">Signal</keyword>
<dbReference type="AlphaFoldDB" id="A0A4Z0FF98"/>
<dbReference type="InterPro" id="IPR014718">
    <property type="entry name" value="GH-type_carb-bd"/>
</dbReference>
<dbReference type="InterPro" id="IPR013783">
    <property type="entry name" value="Ig-like_fold"/>
</dbReference>
<dbReference type="Pfam" id="PF04349">
    <property type="entry name" value="MdoG"/>
    <property type="match status" value="1"/>
</dbReference>
<evidence type="ECO:0000256" key="1">
    <source>
        <dbReference type="ARBA" id="ARBA00004418"/>
    </source>
</evidence>
<keyword evidence="6" id="KW-0574">Periplasm</keyword>
<dbReference type="Gene3D" id="2.60.40.10">
    <property type="entry name" value="Immunoglobulins"/>
    <property type="match status" value="1"/>
</dbReference>
<feature type="domain" description="Glucan biosynthesis periplasmic MdoG C-terminal" evidence="7">
    <location>
        <begin position="41"/>
        <end position="519"/>
    </location>
</feature>
<dbReference type="InterPro" id="IPR006311">
    <property type="entry name" value="TAT_signal"/>
</dbReference>
<dbReference type="GO" id="GO:0030288">
    <property type="term" value="C:outer membrane-bounded periplasmic space"/>
    <property type="evidence" value="ECO:0007669"/>
    <property type="project" value="TreeGrafter"/>
</dbReference>
<dbReference type="RefSeq" id="WP_135280461.1">
    <property type="nucleotide sequence ID" value="NZ_SRIO01000001.1"/>
</dbReference>
<dbReference type="SUPFAM" id="SSF74650">
    <property type="entry name" value="Galactose mutarotase-like"/>
    <property type="match status" value="1"/>
</dbReference>
<dbReference type="InterPro" id="IPR014756">
    <property type="entry name" value="Ig_E-set"/>
</dbReference>
<dbReference type="PIRSF" id="PIRSF006281">
    <property type="entry name" value="MdoG"/>
    <property type="match status" value="1"/>
</dbReference>
<dbReference type="PANTHER" id="PTHR30504">
    <property type="entry name" value="GLUCANS BIOSYNTHESIS PROTEIN"/>
    <property type="match status" value="1"/>
</dbReference>
<accession>A0A4Z0FF98</accession>
<dbReference type="InterPro" id="IPR014438">
    <property type="entry name" value="Glucan_biosyn_MdoG/MdoD"/>
</dbReference>
<comment type="pathway">
    <text evidence="2">Glycan metabolism; osmoregulated periplasmic glucan (OPG) biosynthesis.</text>
</comment>
<comment type="subcellular location">
    <subcellularLocation>
        <location evidence="1">Periplasm</location>
    </subcellularLocation>
</comment>
<evidence type="ECO:0000256" key="5">
    <source>
        <dbReference type="ARBA" id="ARBA00022729"/>
    </source>
</evidence>
<evidence type="ECO:0000256" key="3">
    <source>
        <dbReference type="ARBA" id="ARBA00009284"/>
    </source>
</evidence>
<evidence type="ECO:0000256" key="6">
    <source>
        <dbReference type="ARBA" id="ARBA00022764"/>
    </source>
</evidence>
<evidence type="ECO:0000259" key="7">
    <source>
        <dbReference type="Pfam" id="PF04349"/>
    </source>
</evidence>
<protein>
    <recommendedName>
        <fullName evidence="4">Glucans biosynthesis protein D</fullName>
    </recommendedName>
</protein>
<dbReference type="OrthoDB" id="335750at2"/>
<dbReference type="InterPro" id="IPR007444">
    <property type="entry name" value="Glucan_biosyn_MdoG_C"/>
</dbReference>
<gene>
    <name evidence="8" type="ORF">E4680_00745</name>
</gene>
<evidence type="ECO:0000256" key="2">
    <source>
        <dbReference type="ARBA" id="ARBA00005001"/>
    </source>
</evidence>
<evidence type="ECO:0000313" key="9">
    <source>
        <dbReference type="Proteomes" id="UP000297890"/>
    </source>
</evidence>
<dbReference type="SUPFAM" id="SSF81296">
    <property type="entry name" value="E set domains"/>
    <property type="match status" value="1"/>
</dbReference>
<dbReference type="EMBL" id="SRIO01000001">
    <property type="protein sequence ID" value="TFZ84101.1"/>
    <property type="molecule type" value="Genomic_DNA"/>
</dbReference>
<proteinExistence type="inferred from homology"/>
<dbReference type="PANTHER" id="PTHR30504:SF3">
    <property type="entry name" value="GLUCANS BIOSYNTHESIS PROTEIN D"/>
    <property type="match status" value="1"/>
</dbReference>
<dbReference type="PROSITE" id="PS51318">
    <property type="entry name" value="TAT"/>
    <property type="match status" value="1"/>
</dbReference>
<dbReference type="Proteomes" id="UP000297890">
    <property type="component" value="Unassembled WGS sequence"/>
</dbReference>